<evidence type="ECO:0008006" key="3">
    <source>
        <dbReference type="Google" id="ProtNLM"/>
    </source>
</evidence>
<accession>A0A2M3ZLE7</accession>
<organism evidence="2">
    <name type="scientific">Anopheles braziliensis</name>
    <dbReference type="NCBI Taxonomy" id="58242"/>
    <lineage>
        <taxon>Eukaryota</taxon>
        <taxon>Metazoa</taxon>
        <taxon>Ecdysozoa</taxon>
        <taxon>Arthropoda</taxon>
        <taxon>Hexapoda</taxon>
        <taxon>Insecta</taxon>
        <taxon>Pterygota</taxon>
        <taxon>Neoptera</taxon>
        <taxon>Endopterygota</taxon>
        <taxon>Diptera</taxon>
        <taxon>Nematocera</taxon>
        <taxon>Culicoidea</taxon>
        <taxon>Culicidae</taxon>
        <taxon>Anophelinae</taxon>
        <taxon>Anopheles</taxon>
    </lineage>
</organism>
<keyword evidence="1" id="KW-0732">Signal</keyword>
<evidence type="ECO:0000256" key="1">
    <source>
        <dbReference type="SAM" id="SignalP"/>
    </source>
</evidence>
<proteinExistence type="predicted"/>
<evidence type="ECO:0000313" key="2">
    <source>
        <dbReference type="EMBL" id="MBW29322.1"/>
    </source>
</evidence>
<reference evidence="2" key="1">
    <citation type="submission" date="2018-01" db="EMBL/GenBank/DDBJ databases">
        <title>An insight into the sialome of Amazonian anophelines.</title>
        <authorList>
            <person name="Ribeiro J.M."/>
            <person name="Scarpassa V."/>
            <person name="Calvo E."/>
        </authorList>
    </citation>
    <scope>NUCLEOTIDE SEQUENCE</scope>
    <source>
        <tissue evidence="2">Salivary glands</tissue>
    </source>
</reference>
<sequence>MGDYRLILSLYLSLSLSLSLTDHGTPASHGTWWACYNTLAVCKTTLRPAGACVRGSVCSDKIERRPFDNFLPITALQPLQWNDIILNTK</sequence>
<dbReference type="AlphaFoldDB" id="A0A2M3ZLE7"/>
<protein>
    <recommendedName>
        <fullName evidence="3">Secreted peptide</fullName>
    </recommendedName>
</protein>
<feature type="signal peptide" evidence="1">
    <location>
        <begin position="1"/>
        <end position="21"/>
    </location>
</feature>
<feature type="chain" id="PRO_5014941133" description="Secreted peptide" evidence="1">
    <location>
        <begin position="22"/>
        <end position="89"/>
    </location>
</feature>
<dbReference type="EMBL" id="GGFM01008571">
    <property type="protein sequence ID" value="MBW29322.1"/>
    <property type="molecule type" value="Transcribed_RNA"/>
</dbReference>
<name>A0A2M3ZLE7_9DIPT</name>